<feature type="region of interest" description="Disordered" evidence="5">
    <location>
        <begin position="459"/>
        <end position="518"/>
    </location>
</feature>
<evidence type="ECO:0000256" key="3">
    <source>
        <dbReference type="ARBA" id="ARBA00022552"/>
    </source>
</evidence>
<comment type="subcellular location">
    <subcellularLocation>
        <location evidence="1">Nucleus</location>
    </subcellularLocation>
</comment>
<dbReference type="InterPro" id="IPR010301">
    <property type="entry name" value="RRP1"/>
</dbReference>
<feature type="compositionally biased region" description="Low complexity" evidence="5">
    <location>
        <begin position="507"/>
        <end position="518"/>
    </location>
</feature>
<evidence type="ECO:0000313" key="7">
    <source>
        <dbReference type="RefSeq" id="XP_025412119.1"/>
    </source>
</evidence>
<organism evidence="6 7">
    <name type="scientific">Sipha flava</name>
    <name type="common">yellow sugarcane aphid</name>
    <dbReference type="NCBI Taxonomy" id="143950"/>
    <lineage>
        <taxon>Eukaryota</taxon>
        <taxon>Metazoa</taxon>
        <taxon>Ecdysozoa</taxon>
        <taxon>Arthropoda</taxon>
        <taxon>Hexapoda</taxon>
        <taxon>Insecta</taxon>
        <taxon>Pterygota</taxon>
        <taxon>Neoptera</taxon>
        <taxon>Paraneoptera</taxon>
        <taxon>Hemiptera</taxon>
        <taxon>Sternorrhyncha</taxon>
        <taxon>Aphidomorpha</taxon>
        <taxon>Aphidoidea</taxon>
        <taxon>Aphididae</taxon>
        <taxon>Sipha</taxon>
    </lineage>
</organism>
<feature type="compositionally biased region" description="Polar residues" evidence="5">
    <location>
        <begin position="595"/>
        <end position="631"/>
    </location>
</feature>
<dbReference type="RefSeq" id="XP_025412119.1">
    <property type="nucleotide sequence ID" value="XM_025556334.1"/>
</dbReference>
<keyword evidence="4" id="KW-0539">Nucleus</keyword>
<dbReference type="OrthoDB" id="2019504at2759"/>
<evidence type="ECO:0000256" key="4">
    <source>
        <dbReference type="ARBA" id="ARBA00023242"/>
    </source>
</evidence>
<dbReference type="GeneID" id="112684694"/>
<dbReference type="Proteomes" id="UP000694846">
    <property type="component" value="Unplaced"/>
</dbReference>
<feature type="region of interest" description="Disordered" evidence="5">
    <location>
        <begin position="535"/>
        <end position="632"/>
    </location>
</feature>
<dbReference type="AlphaFoldDB" id="A0A8B8FMF7"/>
<dbReference type="PANTHER" id="PTHR13026:SF0">
    <property type="entry name" value="RIBOSOMAL RNA PROCESSING 1B"/>
    <property type="match status" value="1"/>
</dbReference>
<feature type="compositionally biased region" description="Polar residues" evidence="5">
    <location>
        <begin position="467"/>
        <end position="477"/>
    </location>
</feature>
<evidence type="ECO:0000256" key="1">
    <source>
        <dbReference type="ARBA" id="ARBA00004123"/>
    </source>
</evidence>
<dbReference type="GO" id="GO:0005634">
    <property type="term" value="C:nucleus"/>
    <property type="evidence" value="ECO:0007669"/>
    <property type="project" value="UniProtKB-SubCell"/>
</dbReference>
<feature type="region of interest" description="Disordered" evidence="5">
    <location>
        <begin position="718"/>
        <end position="801"/>
    </location>
</feature>
<reference evidence="7" key="1">
    <citation type="submission" date="2025-08" db="UniProtKB">
        <authorList>
            <consortium name="RefSeq"/>
        </authorList>
    </citation>
    <scope>IDENTIFICATION</scope>
    <source>
        <tissue evidence="7">Whole body</tissue>
    </source>
</reference>
<dbReference type="PANTHER" id="PTHR13026">
    <property type="entry name" value="NNP-1 PROTEIN NOVEL NUCLEAR PROTEIN 1 NOP52"/>
    <property type="match status" value="1"/>
</dbReference>
<feature type="compositionally biased region" description="Polar residues" evidence="5">
    <location>
        <begin position="718"/>
        <end position="750"/>
    </location>
</feature>
<accession>A0A8B8FMF7</accession>
<comment type="similarity">
    <text evidence="2">Belongs to the RRP1 family.</text>
</comment>
<dbReference type="GO" id="GO:0006364">
    <property type="term" value="P:rRNA processing"/>
    <property type="evidence" value="ECO:0007669"/>
    <property type="project" value="UniProtKB-KW"/>
</dbReference>
<dbReference type="Pfam" id="PF05997">
    <property type="entry name" value="Nop52"/>
    <property type="match status" value="1"/>
</dbReference>
<evidence type="ECO:0000313" key="6">
    <source>
        <dbReference type="Proteomes" id="UP000694846"/>
    </source>
</evidence>
<feature type="compositionally biased region" description="Low complexity" evidence="5">
    <location>
        <begin position="564"/>
        <end position="586"/>
    </location>
</feature>
<feature type="compositionally biased region" description="Polar residues" evidence="5">
    <location>
        <begin position="535"/>
        <end position="547"/>
    </location>
</feature>
<keyword evidence="3" id="KW-0698">rRNA processing</keyword>
<sequence length="927" mass="104585">MATEVAEGKVDLVAKEIELTKLLASNDPKIRSDGIKKIKKLLLAHSGNTSGAFELSDYMIIWRGLFYFMWMSDKPLPQENATEKISNLFHSCTSHEGKVLFLEAFFLTIKDDWMSISQHRIDKFMMLVRRCLRQVLQTFVDCDWDLDYLNKFSEVLYRALKSFTLSLRNHLQEIFLEELAKVSKGKVPSEALMIILDAFLRYISELNDFLLIKEVIQNVFRNLLSQSPDLEMLEAKFEAWKKMGKPGNSYNDLELVEGDIADDDSNEKYNGPLDPRAGNVNVEIPRIRFNPKDVAKLLNKYVTEVDCTRKCLMEISKLLKWYNRLGDGILPYKPKDLKLKSQVLKRKKKKHLSKMVKEGVKKLEMIDSKIKKSSREVIDNHKSMKELNKLGELIVEHGKIGKSVWKVRKFEESDALKENFSLNGSWTVSEETKNNEENKSLDVNNDEVPLLVPIGFNVEETNDKTPTKIQNDTSTPSLKALTTDSSKKDSNSNKRKNTKSKFADGPNNNNSLNIKLNNSLNTSLNNSWSVSINNDGSASKKTQNMNKSAVEEKHTTISLDEPDTTITNISSNVTNKINTPNSQASSNKKKSKANLSTEKSNNPVIQSPGSNEIKSNKVTQSKSPKTGNCSPSDIFLKKIKRHSGEINDDSSLNESWSVCSDDKLTSNKQSPKLKAFNESITFAKNNIQNVKSPGKNVSSNISIKSPNAINTSLNSSWSVSVDNEGSASNKNKNVGKNEKLISSSPATTPDKNIKSPKSPKSPTPEQRVLRRRTIIIPKKKPDTPNEGTPKRKAAKSNLEKKELLKRRKTIAGEEISMLRPEEISNKALEKVRSEVFEDGFDSPRKSSRLSIKTDSAKKRVEFQLKNNVAQEFVEYETTLVTKPENPHNASKQPVQSVLKLTPDVNRINPFYKFSESSAKKKSRKSIV</sequence>
<dbReference type="GO" id="GO:0030688">
    <property type="term" value="C:preribosome, small subunit precursor"/>
    <property type="evidence" value="ECO:0007669"/>
    <property type="project" value="InterPro"/>
</dbReference>
<evidence type="ECO:0000256" key="5">
    <source>
        <dbReference type="SAM" id="MobiDB-lite"/>
    </source>
</evidence>
<keyword evidence="6" id="KW-1185">Reference proteome</keyword>
<evidence type="ECO:0000256" key="2">
    <source>
        <dbReference type="ARBA" id="ARBA00006374"/>
    </source>
</evidence>
<gene>
    <name evidence="7" type="primary">LOC112684694</name>
</gene>
<proteinExistence type="inferred from homology"/>
<name>A0A8B8FMF7_9HEMI</name>
<protein>
    <submittedName>
        <fullName evidence="7">Ribosomal RNA processing protein 1 homolog</fullName>
    </submittedName>
</protein>
<dbReference type="CTD" id="44391"/>